<keyword evidence="5 7" id="KW-0472">Membrane</keyword>
<dbReference type="AlphaFoldDB" id="A0A075JXK1"/>
<dbReference type="SUPFAM" id="SSF56935">
    <property type="entry name" value="Porins"/>
    <property type="match status" value="1"/>
</dbReference>
<evidence type="ECO:0000256" key="2">
    <source>
        <dbReference type="ARBA" id="ARBA00022448"/>
    </source>
</evidence>
<evidence type="ECO:0000256" key="9">
    <source>
        <dbReference type="SAM" id="SignalP"/>
    </source>
</evidence>
<dbReference type="KEGG" id="dja:HY57_02525"/>
<keyword evidence="9" id="KW-0732">Signal</keyword>
<dbReference type="InterPro" id="IPR039426">
    <property type="entry name" value="TonB-dep_rcpt-like"/>
</dbReference>
<feature type="chain" id="PRO_5001706616" evidence="9">
    <location>
        <begin position="27"/>
        <end position="1008"/>
    </location>
</feature>
<dbReference type="GO" id="GO:0009279">
    <property type="term" value="C:cell outer membrane"/>
    <property type="evidence" value="ECO:0007669"/>
    <property type="project" value="UniProtKB-SubCell"/>
</dbReference>
<accession>A0A075JXK1</accession>
<name>A0A075JXK1_9GAMM</name>
<dbReference type="Pfam" id="PF13620">
    <property type="entry name" value="CarboxypepD_reg"/>
    <property type="match status" value="1"/>
</dbReference>
<dbReference type="Gene3D" id="2.60.40.1120">
    <property type="entry name" value="Carboxypeptidase-like, regulatory domain"/>
    <property type="match status" value="1"/>
</dbReference>
<keyword evidence="3 7" id="KW-1134">Transmembrane beta strand</keyword>
<dbReference type="GO" id="GO:0015344">
    <property type="term" value="F:siderophore uptake transmembrane transporter activity"/>
    <property type="evidence" value="ECO:0007669"/>
    <property type="project" value="TreeGrafter"/>
</dbReference>
<dbReference type="SUPFAM" id="SSF49452">
    <property type="entry name" value="Starch-binding domain-like"/>
    <property type="match status" value="1"/>
</dbReference>
<dbReference type="EMBL" id="CP008884">
    <property type="protein sequence ID" value="AIF46207.1"/>
    <property type="molecule type" value="Genomic_DNA"/>
</dbReference>
<dbReference type="PANTHER" id="PTHR30069:SF46">
    <property type="entry name" value="OAR PROTEIN"/>
    <property type="match status" value="1"/>
</dbReference>
<feature type="domain" description="TonB-dependent transporter Oar-like beta-barrel" evidence="10">
    <location>
        <begin position="249"/>
        <end position="317"/>
    </location>
</feature>
<dbReference type="PANTHER" id="PTHR30069">
    <property type="entry name" value="TONB-DEPENDENT OUTER MEMBRANE RECEPTOR"/>
    <property type="match status" value="1"/>
</dbReference>
<dbReference type="STRING" id="1217721.HY57_02525"/>
<evidence type="ECO:0000256" key="5">
    <source>
        <dbReference type="ARBA" id="ARBA00023136"/>
    </source>
</evidence>
<dbReference type="Proteomes" id="UP000027987">
    <property type="component" value="Chromosome"/>
</dbReference>
<protein>
    <submittedName>
        <fullName evidence="11">Membrane protein</fullName>
    </submittedName>
</protein>
<dbReference type="PROSITE" id="PS01156">
    <property type="entry name" value="TONB_DEPENDENT_REC_2"/>
    <property type="match status" value="1"/>
</dbReference>
<evidence type="ECO:0000256" key="6">
    <source>
        <dbReference type="ARBA" id="ARBA00023237"/>
    </source>
</evidence>
<dbReference type="Pfam" id="PF25183">
    <property type="entry name" value="OMP_b-brl_4"/>
    <property type="match status" value="2"/>
</dbReference>
<evidence type="ECO:0000256" key="1">
    <source>
        <dbReference type="ARBA" id="ARBA00004571"/>
    </source>
</evidence>
<evidence type="ECO:0000259" key="10">
    <source>
        <dbReference type="Pfam" id="PF25183"/>
    </source>
</evidence>
<dbReference type="InterPro" id="IPR013784">
    <property type="entry name" value="Carb-bd-like_fold"/>
</dbReference>
<feature type="short sequence motif" description="TonB C-terminal box" evidence="8">
    <location>
        <begin position="991"/>
        <end position="1008"/>
    </location>
</feature>
<dbReference type="OrthoDB" id="9768147at2"/>
<organism evidence="11 12">
    <name type="scientific">Dyella japonica A8</name>
    <dbReference type="NCBI Taxonomy" id="1217721"/>
    <lineage>
        <taxon>Bacteria</taxon>
        <taxon>Pseudomonadati</taxon>
        <taxon>Pseudomonadota</taxon>
        <taxon>Gammaproteobacteria</taxon>
        <taxon>Lysobacterales</taxon>
        <taxon>Rhodanobacteraceae</taxon>
        <taxon>Dyella</taxon>
    </lineage>
</organism>
<evidence type="ECO:0000313" key="11">
    <source>
        <dbReference type="EMBL" id="AIF46207.1"/>
    </source>
</evidence>
<dbReference type="RefSeq" id="WP_026034003.1">
    <property type="nucleotide sequence ID" value="NZ_ALOY01000162.1"/>
</dbReference>
<dbReference type="InterPro" id="IPR036942">
    <property type="entry name" value="Beta-barrel_TonB_sf"/>
</dbReference>
<dbReference type="HOGENOM" id="CLU_011802_0_0_6"/>
<keyword evidence="2 7" id="KW-0813">Transport</keyword>
<evidence type="ECO:0000256" key="8">
    <source>
        <dbReference type="PROSITE-ProRule" id="PRU10144"/>
    </source>
</evidence>
<evidence type="ECO:0000256" key="4">
    <source>
        <dbReference type="ARBA" id="ARBA00022692"/>
    </source>
</evidence>
<dbReference type="InterPro" id="IPR057601">
    <property type="entry name" value="Oar-like_b-barrel"/>
</dbReference>
<evidence type="ECO:0000313" key="12">
    <source>
        <dbReference type="Proteomes" id="UP000027987"/>
    </source>
</evidence>
<dbReference type="PATRIC" id="fig|1217721.7.peg.539"/>
<dbReference type="GO" id="GO:0044718">
    <property type="term" value="P:siderophore transmembrane transport"/>
    <property type="evidence" value="ECO:0007669"/>
    <property type="project" value="TreeGrafter"/>
</dbReference>
<proteinExistence type="inferred from homology"/>
<dbReference type="Gene3D" id="2.40.170.20">
    <property type="entry name" value="TonB-dependent receptor, beta-barrel domain"/>
    <property type="match status" value="1"/>
</dbReference>
<gene>
    <name evidence="11" type="ORF">HY57_02525</name>
</gene>
<dbReference type="InterPro" id="IPR010917">
    <property type="entry name" value="TonB_rcpt_CS"/>
</dbReference>
<comment type="similarity">
    <text evidence="7">Belongs to the TonB-dependent receptor family.</text>
</comment>
<keyword evidence="4 7" id="KW-0812">Transmembrane</keyword>
<evidence type="ECO:0000256" key="3">
    <source>
        <dbReference type="ARBA" id="ARBA00022452"/>
    </source>
</evidence>
<sequence>MTIQRQKSKRLLAVAIGLAMASSVPAITWAQSSDATIRGQGPADVDVVAKNTATGATRRTHTDKGGSYALVGLPPGTYQVNAGPGTERTVTVTVASVFTLNLTPQQAAAATPAEANAKELGTISVSATTLQEVKTSEVGSLVSLRQIETTPAASRNFLEFADTVPGMVFTRDSNGNTSLRSGAQASSNINVYIDGVGQKNYVLPGGVTGQNNSQGNPFPQLAIAEYKVITSNYKAEYDQLSSAAVTAETKSGTNEFHGDVFGSFTNTAMRAKTPSEVADAKKAASHEKDYGFDFGGPILKDQAHFYIAYEGKEFNSPIAVSPQGDSTLWPKLPQSVQNEFGPANLPFKENNWFGKVDWEPTDRDRIEVSGKYRNENAISGIGSNSTANSALNTHNTDKRFDIRWDHSTDSWFNRLQATYEDAVYNPSPIETGYGAAYAQYNNQNQLIINDGSSPLSFQNKGQKGPAISDDFTLNDVQWHGDHVIKMGVKFKSVKLTAQDAGDTNALYTYAVGPNGTESMPYKVQFGNPTPGQSPVATSRDKQFGTYIQDDWQVDDHWTFNLGVRWDYEETPSYLNYVTPAGVVAAFNSQDPNAPAGQTYAQTLAKGGVNINDYISTGNNRKAKKNEIQPRIGFSNDLFGDEEHVIFGGWGRSYDRNLYESLQVEQTKSVLSQPTLFFNTPLVPCAAGPTCLAWNPAYLSIPALQALVANSNAGKEVDMVNNNLKAPYSDQLSIGMRNKIGEWNTSVAFVNIKSHDGIVYTLGNRYPDGSFWKNGSQPWSYGIPGYGSLIIGNSGLKTKTNQFLISAEKPYTVDSHWSASFAYTYTNAVQNNDNNDPTDQYAFDFSKIGSYPFTNAGVAKHRLVATGSLDGPWGFVFGAKLTLATPIPDLNLACYGLPATGVENGSVNGAGCQSVSIRPPGEGRFLVGGKVFGYRDLDLQATKNFKIWGNFNGYVRIDLLNAFNWNNYKEYVENWGSNGVLNSRAVIYNPVGDITGYPRTLKVTAGINF</sequence>
<feature type="domain" description="TonB-dependent transporter Oar-like beta-barrel" evidence="10">
    <location>
        <begin position="336"/>
        <end position="873"/>
    </location>
</feature>
<comment type="subcellular location">
    <subcellularLocation>
        <location evidence="1 7">Cell outer membrane</location>
        <topology evidence="1 7">Multi-pass membrane protein</topology>
    </subcellularLocation>
</comment>
<keyword evidence="6 7" id="KW-0998">Cell outer membrane</keyword>
<evidence type="ECO:0000256" key="7">
    <source>
        <dbReference type="PROSITE-ProRule" id="PRU01360"/>
    </source>
</evidence>
<feature type="signal peptide" evidence="9">
    <location>
        <begin position="1"/>
        <end position="26"/>
    </location>
</feature>
<reference evidence="11 12" key="1">
    <citation type="submission" date="2014-07" db="EMBL/GenBank/DDBJ databases">
        <title>Complete Genome Sequence of Dyella japonica Strain A8 Isolated from Malaysian Tropical Soil.</title>
        <authorList>
            <person name="Hui R.K.H."/>
            <person name="Chen J.-W."/>
            <person name="Chan K.-G."/>
            <person name="Leung F.C.C."/>
        </authorList>
    </citation>
    <scope>NUCLEOTIDE SEQUENCE [LARGE SCALE GENOMIC DNA]</scope>
    <source>
        <strain evidence="11 12">A8</strain>
    </source>
</reference>
<dbReference type="GO" id="GO:0030246">
    <property type="term" value="F:carbohydrate binding"/>
    <property type="evidence" value="ECO:0007669"/>
    <property type="project" value="InterPro"/>
</dbReference>
<dbReference type="PROSITE" id="PS52016">
    <property type="entry name" value="TONB_DEPENDENT_REC_3"/>
    <property type="match status" value="1"/>
</dbReference>
<keyword evidence="12" id="KW-1185">Reference proteome</keyword>